<protein>
    <recommendedName>
        <fullName evidence="3">DUF1152 domain-containing protein</fullName>
    </recommendedName>
</protein>
<proteinExistence type="predicted"/>
<reference evidence="1 2" key="1">
    <citation type="journal article" date="2018" name="Syst. Appl. Microbiol.">
        <title>A new symbiotic nanoarchaeote (Candidatus Nanoclepta minutus) and its host (Zestosphaera tikiterensis gen. nov., sp. nov.) from a New Zealand hot spring.</title>
        <authorList>
            <person name="St John E."/>
            <person name="Liu Y."/>
            <person name="Podar M."/>
            <person name="Stott M.B."/>
            <person name="Meneghin J."/>
            <person name="Chen Z."/>
            <person name="Lagutin K."/>
            <person name="Mitchell K."/>
            <person name="Reysenbach A.L."/>
        </authorList>
    </citation>
    <scope>NUCLEOTIDE SEQUENCE [LARGE SCALE GENOMIC DNA]</scope>
    <source>
        <strain evidence="1">NZ3</strain>
    </source>
</reference>
<gene>
    <name evidence="1" type="ORF">B7O98_07270</name>
</gene>
<evidence type="ECO:0000313" key="2">
    <source>
        <dbReference type="Proteomes" id="UP000244093"/>
    </source>
</evidence>
<organism evidence="1 2">
    <name type="scientific">Zestosphaera tikiterensis</name>
    <dbReference type="NCBI Taxonomy" id="1973259"/>
    <lineage>
        <taxon>Archaea</taxon>
        <taxon>Thermoproteota</taxon>
        <taxon>Thermoprotei</taxon>
        <taxon>Desulfurococcales</taxon>
        <taxon>Desulfurococcaceae</taxon>
        <taxon>Zestosphaera</taxon>
    </lineage>
</organism>
<dbReference type="EMBL" id="NBVN01000004">
    <property type="protein sequence ID" value="PUA32445.1"/>
    <property type="molecule type" value="Genomic_DNA"/>
</dbReference>
<dbReference type="Proteomes" id="UP000244093">
    <property type="component" value="Unassembled WGS sequence"/>
</dbReference>
<evidence type="ECO:0008006" key="3">
    <source>
        <dbReference type="Google" id="ProtNLM"/>
    </source>
</evidence>
<comment type="caution">
    <text evidence="1">The sequence shown here is derived from an EMBL/GenBank/DDBJ whole genome shotgun (WGS) entry which is preliminary data.</text>
</comment>
<dbReference type="Pfam" id="PF06626">
    <property type="entry name" value="DUF1152"/>
    <property type="match status" value="1"/>
</dbReference>
<dbReference type="AlphaFoldDB" id="A0A2R7Y4H9"/>
<evidence type="ECO:0000313" key="1">
    <source>
        <dbReference type="EMBL" id="PUA32445.1"/>
    </source>
</evidence>
<sequence>MKFIGLNHLNEYVNPNEGLKEVNHWVVKLRNSKPIVLGAGGAGDVISAYIFCEVLKDFFNVLECLPVGVLWERWVLDPYPGPIPKSLVRNARVGNCVWVNRDSYVERPNYVFKPQASSISEVLSREIPTLTLEYGVEGCVKCLDELTGLGYGPVVVLDVGGDILAEGHEENLWSPLADAISLAAASHYDSITAVLAPGADGELTQDEVLKKVEKLLKLGGYVGILGLWNHHVKAYEEILDKTVTEASKAPYKVLKGVLGVERIRGGSREVTLNPITLVAFIFKTHEVLKLNKLAASITTTKSLAEVVKIAKQLNISTELDIELTIAKLYGVGPHVKPDWKLIKRLKTANTTYLTGGRSSGVG</sequence>
<dbReference type="InterPro" id="IPR010581">
    <property type="entry name" value="DUF1152"/>
</dbReference>
<accession>A0A2R7Y4H9</accession>
<name>A0A2R7Y4H9_9CREN</name>